<accession>A0A5N5CVA2</accession>
<name>A0A5N5CVA2_9PEZI</name>
<dbReference type="Proteomes" id="UP000325902">
    <property type="component" value="Unassembled WGS sequence"/>
</dbReference>
<feature type="transmembrane region" description="Helical" evidence="1">
    <location>
        <begin position="12"/>
        <end position="36"/>
    </location>
</feature>
<organism evidence="2 3">
    <name type="scientific">Lasiodiplodia theobromae</name>
    <dbReference type="NCBI Taxonomy" id="45133"/>
    <lineage>
        <taxon>Eukaryota</taxon>
        <taxon>Fungi</taxon>
        <taxon>Dikarya</taxon>
        <taxon>Ascomycota</taxon>
        <taxon>Pezizomycotina</taxon>
        <taxon>Dothideomycetes</taxon>
        <taxon>Dothideomycetes incertae sedis</taxon>
        <taxon>Botryosphaeriales</taxon>
        <taxon>Botryosphaeriaceae</taxon>
        <taxon>Lasiodiplodia</taxon>
    </lineage>
</organism>
<evidence type="ECO:0000313" key="3">
    <source>
        <dbReference type="Proteomes" id="UP000325902"/>
    </source>
</evidence>
<keyword evidence="3" id="KW-1185">Reference proteome</keyword>
<proteinExistence type="predicted"/>
<keyword evidence="1" id="KW-1133">Transmembrane helix</keyword>
<evidence type="ECO:0000313" key="2">
    <source>
        <dbReference type="EMBL" id="KAB2569274.1"/>
    </source>
</evidence>
<protein>
    <submittedName>
        <fullName evidence="2">Uncharacterized protein</fullName>
    </submittedName>
</protein>
<keyword evidence="1" id="KW-0812">Transmembrane</keyword>
<keyword evidence="1" id="KW-0472">Membrane</keyword>
<dbReference type="AlphaFoldDB" id="A0A5N5CVA2"/>
<evidence type="ECO:0000256" key="1">
    <source>
        <dbReference type="SAM" id="Phobius"/>
    </source>
</evidence>
<comment type="caution">
    <text evidence="2">The sequence shown here is derived from an EMBL/GenBank/DDBJ whole genome shotgun (WGS) entry which is preliminary data.</text>
</comment>
<dbReference type="EMBL" id="VCHE01000207">
    <property type="protein sequence ID" value="KAB2569274.1"/>
    <property type="molecule type" value="Genomic_DNA"/>
</dbReference>
<sequence length="106" mass="12618">MPSNADPILPTLVLTIYALYAGAKGGPITTIVRIALLIKPSLFQKRLPLDPRTAVQRHWKEQDERWLRELRHMDKEQRQREEYARWWRSTWGERLLRAVERWEGVG</sequence>
<reference evidence="2 3" key="1">
    <citation type="journal article" date="2019" name="Sci. Rep.">
        <title>A multi-omics analysis of the grapevine pathogen Lasiodiplodia theobromae reveals that temperature affects the expression of virulence- and pathogenicity-related genes.</title>
        <authorList>
            <person name="Felix C."/>
            <person name="Meneses R."/>
            <person name="Goncalves M.F.M."/>
            <person name="Tilleman L."/>
            <person name="Duarte A.S."/>
            <person name="Jorrin-Novo J.V."/>
            <person name="Van de Peer Y."/>
            <person name="Deforce D."/>
            <person name="Van Nieuwerburgh F."/>
            <person name="Esteves A.C."/>
            <person name="Alves A."/>
        </authorList>
    </citation>
    <scope>NUCLEOTIDE SEQUENCE [LARGE SCALE GENOMIC DNA]</scope>
    <source>
        <strain evidence="2 3">LA-SOL3</strain>
    </source>
</reference>
<gene>
    <name evidence="2" type="ORF">DBV05_g12050</name>
</gene>